<dbReference type="InterPro" id="IPR000873">
    <property type="entry name" value="AMP-dep_synth/lig_dom"/>
</dbReference>
<dbReference type="PANTHER" id="PTHR43201:SF32">
    <property type="entry name" value="2-SUCCINYLBENZOATE--COA LIGASE, CHLOROPLASTIC_PEROXISOMAL"/>
    <property type="match status" value="1"/>
</dbReference>
<dbReference type="InterPro" id="IPR042099">
    <property type="entry name" value="ANL_N_sf"/>
</dbReference>
<evidence type="ECO:0000313" key="3">
    <source>
        <dbReference type="EMBL" id="RKJ99204.1"/>
    </source>
</evidence>
<proteinExistence type="predicted"/>
<dbReference type="RefSeq" id="WP_094435871.1">
    <property type="nucleotide sequence ID" value="NZ_NKDB02000001.1"/>
</dbReference>
<dbReference type="EMBL" id="NKDB02000001">
    <property type="protein sequence ID" value="RKJ99204.1"/>
    <property type="molecule type" value="Genomic_DNA"/>
</dbReference>
<evidence type="ECO:0000259" key="1">
    <source>
        <dbReference type="Pfam" id="PF00501"/>
    </source>
</evidence>
<dbReference type="Proteomes" id="UP000216225">
    <property type="component" value="Unassembled WGS sequence"/>
</dbReference>
<reference evidence="3 4" key="1">
    <citation type="submission" date="2018-09" db="EMBL/GenBank/DDBJ databases">
        <title>Genome comparison of Alicycliphilus sp. BQ1, a polyurethanolytic bacterium, with its closest phylogenetic relatives Alicycliphilus denitrificans BC and K601, unable to attack polyurethane.</title>
        <authorList>
            <person name="Loza-Tavera H."/>
            <person name="Lozano L."/>
            <person name="Cevallos M."/>
            <person name="Maya-Lucas O."/>
            <person name="Garcia-Mena J."/>
            <person name="Hernandez J."/>
        </authorList>
    </citation>
    <scope>NUCLEOTIDE SEQUENCE [LARGE SCALE GENOMIC DNA]</scope>
    <source>
        <strain evidence="3 4">BQ1</strain>
    </source>
</reference>
<dbReference type="InterPro" id="IPR025110">
    <property type="entry name" value="AMP-bd_C"/>
</dbReference>
<name>A0A3R7EGH2_9BURK</name>
<dbReference type="PROSITE" id="PS00455">
    <property type="entry name" value="AMP_BINDING"/>
    <property type="match status" value="1"/>
</dbReference>
<dbReference type="InterPro" id="IPR020845">
    <property type="entry name" value="AMP-binding_CS"/>
</dbReference>
<evidence type="ECO:0000259" key="2">
    <source>
        <dbReference type="Pfam" id="PF13193"/>
    </source>
</evidence>
<dbReference type="Pfam" id="PF00501">
    <property type="entry name" value="AMP-binding"/>
    <property type="match status" value="1"/>
</dbReference>
<dbReference type="Gene3D" id="3.30.300.30">
    <property type="match status" value="1"/>
</dbReference>
<comment type="caution">
    <text evidence="3">The sequence shown here is derived from an EMBL/GenBank/DDBJ whole genome shotgun (WGS) entry which is preliminary data.</text>
</comment>
<dbReference type="Gene3D" id="3.40.50.12780">
    <property type="entry name" value="N-terminal domain of ligase-like"/>
    <property type="match status" value="1"/>
</dbReference>
<evidence type="ECO:0000313" key="4">
    <source>
        <dbReference type="Proteomes" id="UP000216225"/>
    </source>
</evidence>
<dbReference type="GO" id="GO:0006631">
    <property type="term" value="P:fatty acid metabolic process"/>
    <property type="evidence" value="ECO:0007669"/>
    <property type="project" value="TreeGrafter"/>
</dbReference>
<dbReference type="GO" id="GO:0031956">
    <property type="term" value="F:medium-chain fatty acid-CoA ligase activity"/>
    <property type="evidence" value="ECO:0007669"/>
    <property type="project" value="TreeGrafter"/>
</dbReference>
<organism evidence="3 4">
    <name type="scientific">Alicycliphilus denitrificans</name>
    <dbReference type="NCBI Taxonomy" id="179636"/>
    <lineage>
        <taxon>Bacteria</taxon>
        <taxon>Pseudomonadati</taxon>
        <taxon>Pseudomonadota</taxon>
        <taxon>Betaproteobacteria</taxon>
        <taxon>Burkholderiales</taxon>
        <taxon>Comamonadaceae</taxon>
        <taxon>Alicycliphilus</taxon>
    </lineage>
</organism>
<feature type="domain" description="AMP-binding enzyme C-terminal" evidence="2">
    <location>
        <begin position="417"/>
        <end position="491"/>
    </location>
</feature>
<accession>A0A3R7EGH2</accession>
<dbReference type="PANTHER" id="PTHR43201">
    <property type="entry name" value="ACYL-COA SYNTHETASE"/>
    <property type="match status" value="1"/>
</dbReference>
<keyword evidence="3" id="KW-0436">Ligase</keyword>
<dbReference type="SUPFAM" id="SSF56801">
    <property type="entry name" value="Acetyl-CoA synthetase-like"/>
    <property type="match status" value="1"/>
</dbReference>
<dbReference type="InterPro" id="IPR045851">
    <property type="entry name" value="AMP-bd_C_sf"/>
</dbReference>
<protein>
    <submittedName>
        <fullName evidence="3">Long-chain fatty acid--CoA ligase</fullName>
    </submittedName>
</protein>
<dbReference type="Pfam" id="PF13193">
    <property type="entry name" value="AMP-binding_C"/>
    <property type="match status" value="1"/>
</dbReference>
<sequence>MTPIDFFWASVRSHSHADAAIEVAEDGRIVHRLDYEALARQVNAAACAFQQLSSRRRPRVVLASRNSIAMLVCILATYQCRGVLIPLTPKNPQAELRQQIEVARPDLIALDDSAGALASGQAVPVVRIGHEAGGAPLFEPALAMDRSPDIEEASGEDIFALKFTGGSSGRPKAVLQSARCLNTMIASLMRVYELSEMDRFLISPPMTHGAGTFVVPVLAAGGCLVIMDGAKADPLLDAMSRHEVTCAWVPPTLLYQLLDRQASRPRPLARLRNLLYGGAGATLERLHQARALLGPVVGVTYGLTEAPTIIAGMPGRASAIDANLGSAGRSGPLTRLAVMGQGNRLCAPHELGEIVARGDLLMSGYLDMPAETEAAMSGGWLRTGDVGYLDDRGYLFIKGRSKDVVISGGFNVYPSDVEDALAQHDDVAESVVFGIPDAHWGERVEAAVELKQGRHVTVEALREHAREKLGAVRTPKAIHIVAQLPRNSLGKVQKRQLRDELIQKFSRP</sequence>
<dbReference type="AlphaFoldDB" id="A0A3R7EGH2"/>
<feature type="domain" description="AMP-dependent synthetase/ligase" evidence="1">
    <location>
        <begin position="22"/>
        <end position="366"/>
    </location>
</feature>
<gene>
    <name evidence="3" type="ORF">CE154_005540</name>
</gene>